<feature type="transmembrane region" description="Helical" evidence="1">
    <location>
        <begin position="217"/>
        <end position="239"/>
    </location>
</feature>
<evidence type="ECO:0000313" key="3">
    <source>
        <dbReference type="EMBL" id="MDL2345622.1"/>
    </source>
</evidence>
<dbReference type="InterPro" id="IPR029787">
    <property type="entry name" value="Nucleotide_cyclase"/>
</dbReference>
<keyword evidence="3" id="KW-0548">Nucleotidyltransferase</keyword>
<feature type="transmembrane region" description="Helical" evidence="1">
    <location>
        <begin position="190"/>
        <end position="210"/>
    </location>
</feature>
<dbReference type="CDD" id="cd01949">
    <property type="entry name" value="GGDEF"/>
    <property type="match status" value="1"/>
</dbReference>
<dbReference type="InterPro" id="IPR043128">
    <property type="entry name" value="Rev_trsase/Diguanyl_cyclase"/>
</dbReference>
<dbReference type="PANTHER" id="PTHR46663:SF2">
    <property type="entry name" value="GGDEF DOMAIN-CONTAINING PROTEIN"/>
    <property type="match status" value="1"/>
</dbReference>
<dbReference type="Proteomes" id="UP001302059">
    <property type="component" value="Unassembled WGS sequence"/>
</dbReference>
<proteinExistence type="predicted"/>
<name>A0ABT7JKQ4_9DEIO</name>
<evidence type="ECO:0000259" key="2">
    <source>
        <dbReference type="PROSITE" id="PS50887"/>
    </source>
</evidence>
<dbReference type="Gene3D" id="3.30.70.270">
    <property type="match status" value="1"/>
</dbReference>
<gene>
    <name evidence="3" type="ORF">QOL99_15905</name>
</gene>
<feature type="transmembrane region" description="Helical" evidence="1">
    <location>
        <begin position="28"/>
        <end position="48"/>
    </location>
</feature>
<accession>A0ABT7JKQ4</accession>
<feature type="transmembrane region" description="Helical" evidence="1">
    <location>
        <begin position="288"/>
        <end position="309"/>
    </location>
</feature>
<sequence>MQRNTTIQGEDPVQRGGGMMARLGHAPLTLRLALIALLVHMAVTAAHLGDPAPPEALFNGLYDTVIILSTLTCLLAWRRAPSHLRQGLGLLAAAMVSRLTADLTWSYIQLSTGELPFPSVADVFYLLEYPLFGAAFLRLSSVPLRPLKAARLFLDSLILVGALTTFLWWWVLHRLVGSPGDPWLGTLVNFAYPVFDLGLLVILLMVVLHGRRLERHLTLFALGFGFTVAADLIFVLLAAQGTYHTGHPVDALFTLGFVLWALGAWEAQRSARLLPVGDLALPDLPRPVRRALAALPYFGVAATSLFLLLPHSHAPGEPLREQGLVVGAVLTILLMTVRQAVAFADNRRLTWQLRRANAELEHRRTQLAHQAWHDPLTGLPNRARFEAALSETLTGAEATGGGFGVAFIDLDGFKEVNDRFGHAAGDALLVQVAARLREAGRPGDLVARQGGDEFLALLRP</sequence>
<evidence type="ECO:0000256" key="1">
    <source>
        <dbReference type="SAM" id="Phobius"/>
    </source>
</evidence>
<evidence type="ECO:0000313" key="4">
    <source>
        <dbReference type="Proteomes" id="UP001302059"/>
    </source>
</evidence>
<feature type="transmembrane region" description="Helical" evidence="1">
    <location>
        <begin position="251"/>
        <end position="267"/>
    </location>
</feature>
<comment type="caution">
    <text evidence="3">The sequence shown here is derived from an EMBL/GenBank/DDBJ whole genome shotgun (WGS) entry which is preliminary data.</text>
</comment>
<protein>
    <submittedName>
        <fullName evidence="3">GGDEF domain-containing protein</fullName>
        <ecNumber evidence="3">2.7.7.65</ecNumber>
    </submittedName>
</protein>
<dbReference type="SUPFAM" id="SSF55073">
    <property type="entry name" value="Nucleotide cyclase"/>
    <property type="match status" value="1"/>
</dbReference>
<dbReference type="SMART" id="SM00267">
    <property type="entry name" value="GGDEF"/>
    <property type="match status" value="1"/>
</dbReference>
<feature type="domain" description="GGDEF" evidence="2">
    <location>
        <begin position="401"/>
        <end position="460"/>
    </location>
</feature>
<dbReference type="InterPro" id="IPR000160">
    <property type="entry name" value="GGDEF_dom"/>
</dbReference>
<dbReference type="RefSeq" id="WP_285525254.1">
    <property type="nucleotide sequence ID" value="NZ_JASNGB010000241.1"/>
</dbReference>
<feature type="transmembrane region" description="Helical" evidence="1">
    <location>
        <begin position="324"/>
        <end position="344"/>
    </location>
</feature>
<keyword evidence="3" id="KW-0808">Transferase</keyword>
<organism evidence="3 4">
    <name type="scientific">Deinococcus rhizophilus</name>
    <dbReference type="NCBI Taxonomy" id="3049544"/>
    <lineage>
        <taxon>Bacteria</taxon>
        <taxon>Thermotogati</taxon>
        <taxon>Deinococcota</taxon>
        <taxon>Deinococci</taxon>
        <taxon>Deinococcales</taxon>
        <taxon>Deinococcaceae</taxon>
        <taxon>Deinococcus</taxon>
    </lineage>
</organism>
<feature type="transmembrane region" description="Helical" evidence="1">
    <location>
        <begin position="60"/>
        <end position="77"/>
    </location>
</feature>
<keyword evidence="1" id="KW-0812">Transmembrane</keyword>
<dbReference type="NCBIfam" id="TIGR00254">
    <property type="entry name" value="GGDEF"/>
    <property type="match status" value="1"/>
</dbReference>
<dbReference type="Pfam" id="PF00990">
    <property type="entry name" value="GGDEF"/>
    <property type="match status" value="1"/>
</dbReference>
<dbReference type="PANTHER" id="PTHR46663">
    <property type="entry name" value="DIGUANYLATE CYCLASE DGCT-RELATED"/>
    <property type="match status" value="1"/>
</dbReference>
<reference evidence="3 4" key="1">
    <citation type="submission" date="2023-05" db="EMBL/GenBank/DDBJ databases">
        <authorList>
            <person name="Gao F."/>
        </authorList>
    </citation>
    <scope>NUCLEOTIDE SEQUENCE [LARGE SCALE GENOMIC DNA]</scope>
    <source>
        <strain evidence="3 4">MIMF12</strain>
    </source>
</reference>
<feature type="non-terminal residue" evidence="3">
    <location>
        <position position="460"/>
    </location>
</feature>
<keyword evidence="1" id="KW-0472">Membrane</keyword>
<feature type="transmembrane region" description="Helical" evidence="1">
    <location>
        <begin position="152"/>
        <end position="170"/>
    </location>
</feature>
<dbReference type="InterPro" id="IPR052163">
    <property type="entry name" value="DGC-Regulatory_Protein"/>
</dbReference>
<dbReference type="GO" id="GO:0052621">
    <property type="term" value="F:diguanylate cyclase activity"/>
    <property type="evidence" value="ECO:0007669"/>
    <property type="project" value="UniProtKB-EC"/>
</dbReference>
<keyword evidence="1" id="KW-1133">Transmembrane helix</keyword>
<dbReference type="PROSITE" id="PS50887">
    <property type="entry name" value="GGDEF"/>
    <property type="match status" value="1"/>
</dbReference>
<dbReference type="EC" id="2.7.7.65" evidence="3"/>
<dbReference type="EMBL" id="JASNGB010000241">
    <property type="protein sequence ID" value="MDL2345622.1"/>
    <property type="molecule type" value="Genomic_DNA"/>
</dbReference>
<keyword evidence="4" id="KW-1185">Reference proteome</keyword>